<evidence type="ECO:0000259" key="4">
    <source>
        <dbReference type="PROSITE" id="PS50110"/>
    </source>
</evidence>
<evidence type="ECO:0000256" key="3">
    <source>
        <dbReference type="SAM" id="MobiDB-lite"/>
    </source>
</evidence>
<dbReference type="InterPro" id="IPR001789">
    <property type="entry name" value="Sig_transdc_resp-reg_receiver"/>
</dbReference>
<protein>
    <submittedName>
        <fullName evidence="5">Response regulator</fullName>
    </submittedName>
</protein>
<evidence type="ECO:0000313" key="6">
    <source>
        <dbReference type="Proteomes" id="UP000609726"/>
    </source>
</evidence>
<feature type="modified residue" description="4-aspartylphosphate" evidence="2">
    <location>
        <position position="72"/>
    </location>
</feature>
<feature type="region of interest" description="Disordered" evidence="3">
    <location>
        <begin position="142"/>
        <end position="165"/>
    </location>
</feature>
<keyword evidence="6" id="KW-1185">Reference proteome</keyword>
<sequence length="165" mass="17190">MDEPVTQAPPPRIRVLLLDDDHFMLELLTDMLADLGNSGDGGACAFEVRTESDARRALASLALDPPGLLICDLSMPDMDGIEFMQAAAAAGFGGGVMLLSGMDSGVRKAAERLAKAHGLNVLGAFKKPISAAELQAALAPLRGPAQDPEAPGHENLYNLSPLSGK</sequence>
<reference evidence="5 6" key="1">
    <citation type="submission" date="2019-10" db="EMBL/GenBank/DDBJ databases">
        <title>Taxonomy of Antarctic Massilia spp.: description of Massilia rubra sp. nov., Massilia aquatica sp. nov., Massilia mucilaginosa sp. nov., Massilia frigida sp. nov. isolated from streams, lakes and regoliths.</title>
        <authorList>
            <person name="Holochova P."/>
            <person name="Sedlacek I."/>
            <person name="Kralova S."/>
            <person name="Maslanova I."/>
            <person name="Busse H.-J."/>
            <person name="Stankova E."/>
            <person name="Vrbovska V."/>
            <person name="Kovarovic V."/>
            <person name="Bartak M."/>
            <person name="Svec P."/>
            <person name="Pantucek R."/>
        </authorList>
    </citation>
    <scope>NUCLEOTIDE SEQUENCE [LARGE SCALE GENOMIC DNA]</scope>
    <source>
        <strain evidence="5 6">CCM 8733</strain>
    </source>
</reference>
<accession>A0ABX0NVH7</accession>
<evidence type="ECO:0000256" key="2">
    <source>
        <dbReference type="PROSITE-ProRule" id="PRU00169"/>
    </source>
</evidence>
<dbReference type="PANTHER" id="PTHR44591:SF3">
    <property type="entry name" value="RESPONSE REGULATORY DOMAIN-CONTAINING PROTEIN"/>
    <property type="match status" value="1"/>
</dbReference>
<dbReference type="SMART" id="SM00448">
    <property type="entry name" value="REC"/>
    <property type="match status" value="1"/>
</dbReference>
<dbReference type="Pfam" id="PF00072">
    <property type="entry name" value="Response_reg"/>
    <property type="match status" value="1"/>
</dbReference>
<keyword evidence="1 2" id="KW-0597">Phosphoprotein</keyword>
<dbReference type="InterPro" id="IPR050595">
    <property type="entry name" value="Bact_response_regulator"/>
</dbReference>
<dbReference type="PROSITE" id="PS50110">
    <property type="entry name" value="RESPONSE_REGULATORY"/>
    <property type="match status" value="1"/>
</dbReference>
<comment type="caution">
    <text evidence="5">The sequence shown here is derived from an EMBL/GenBank/DDBJ whole genome shotgun (WGS) entry which is preliminary data.</text>
</comment>
<evidence type="ECO:0000313" key="5">
    <source>
        <dbReference type="EMBL" id="NHZ90796.1"/>
    </source>
</evidence>
<proteinExistence type="predicted"/>
<gene>
    <name evidence="5" type="ORF">F2P45_17460</name>
</gene>
<dbReference type="Gene3D" id="3.40.50.2300">
    <property type="match status" value="1"/>
</dbReference>
<name>A0ABX0NVH7_9BURK</name>
<dbReference type="EMBL" id="WHJH01000021">
    <property type="protein sequence ID" value="NHZ90796.1"/>
    <property type="molecule type" value="Genomic_DNA"/>
</dbReference>
<dbReference type="PANTHER" id="PTHR44591">
    <property type="entry name" value="STRESS RESPONSE REGULATOR PROTEIN 1"/>
    <property type="match status" value="1"/>
</dbReference>
<evidence type="ECO:0000256" key="1">
    <source>
        <dbReference type="ARBA" id="ARBA00022553"/>
    </source>
</evidence>
<dbReference type="InterPro" id="IPR011006">
    <property type="entry name" value="CheY-like_superfamily"/>
</dbReference>
<dbReference type="SUPFAM" id="SSF52172">
    <property type="entry name" value="CheY-like"/>
    <property type="match status" value="1"/>
</dbReference>
<dbReference type="RefSeq" id="WP_166877760.1">
    <property type="nucleotide sequence ID" value="NZ_WHJH01000021.1"/>
</dbReference>
<dbReference type="Proteomes" id="UP000609726">
    <property type="component" value="Unassembled WGS sequence"/>
</dbReference>
<feature type="domain" description="Response regulatory" evidence="4">
    <location>
        <begin position="14"/>
        <end position="142"/>
    </location>
</feature>
<organism evidence="5 6">
    <name type="scientific">Massilia mucilaginosa</name>
    <dbReference type="NCBI Taxonomy" id="2609282"/>
    <lineage>
        <taxon>Bacteria</taxon>
        <taxon>Pseudomonadati</taxon>
        <taxon>Pseudomonadota</taxon>
        <taxon>Betaproteobacteria</taxon>
        <taxon>Burkholderiales</taxon>
        <taxon>Oxalobacteraceae</taxon>
        <taxon>Telluria group</taxon>
        <taxon>Massilia</taxon>
    </lineage>
</organism>